<dbReference type="Gene3D" id="2.20.25.240">
    <property type="match status" value="1"/>
</dbReference>
<keyword evidence="6" id="KW-1185">Reference proteome</keyword>
<evidence type="ECO:0000313" key="5">
    <source>
        <dbReference type="EMBL" id="KAK7066092.1"/>
    </source>
</evidence>
<comment type="caution">
    <text evidence="5">The sequence shown here is derived from an EMBL/GenBank/DDBJ whole genome shotgun (WGS) entry which is preliminary data.</text>
</comment>
<feature type="domain" description="FLYWCH-type" evidence="4">
    <location>
        <begin position="86"/>
        <end position="133"/>
    </location>
</feature>
<keyword evidence="2" id="KW-0863">Zinc-finger</keyword>
<dbReference type="GO" id="GO:0008270">
    <property type="term" value="F:zinc ion binding"/>
    <property type="evidence" value="ECO:0007669"/>
    <property type="project" value="UniProtKB-KW"/>
</dbReference>
<evidence type="ECO:0000256" key="3">
    <source>
        <dbReference type="ARBA" id="ARBA00022833"/>
    </source>
</evidence>
<dbReference type="PANTHER" id="PTHR20956">
    <property type="entry name" value="HEH2P"/>
    <property type="match status" value="1"/>
</dbReference>
<dbReference type="Pfam" id="PF04500">
    <property type="entry name" value="FLYWCH"/>
    <property type="match status" value="1"/>
</dbReference>
<dbReference type="InterPro" id="IPR007588">
    <property type="entry name" value="Znf_FLYWCH"/>
</dbReference>
<dbReference type="AlphaFoldDB" id="A0AAN8WJ98"/>
<dbReference type="Proteomes" id="UP001381693">
    <property type="component" value="Unassembled WGS sequence"/>
</dbReference>
<organism evidence="5 6">
    <name type="scientific">Halocaridina rubra</name>
    <name type="common">Hawaiian red shrimp</name>
    <dbReference type="NCBI Taxonomy" id="373956"/>
    <lineage>
        <taxon>Eukaryota</taxon>
        <taxon>Metazoa</taxon>
        <taxon>Ecdysozoa</taxon>
        <taxon>Arthropoda</taxon>
        <taxon>Crustacea</taxon>
        <taxon>Multicrustacea</taxon>
        <taxon>Malacostraca</taxon>
        <taxon>Eumalacostraca</taxon>
        <taxon>Eucarida</taxon>
        <taxon>Decapoda</taxon>
        <taxon>Pleocyemata</taxon>
        <taxon>Caridea</taxon>
        <taxon>Atyoidea</taxon>
        <taxon>Atyidae</taxon>
        <taxon>Halocaridina</taxon>
    </lineage>
</organism>
<protein>
    <recommendedName>
        <fullName evidence="4">FLYWCH-type domain-containing protein</fullName>
    </recommendedName>
</protein>
<proteinExistence type="predicted"/>
<accession>A0AAN8WJ98</accession>
<dbReference type="EMBL" id="JAXCGZ010019445">
    <property type="protein sequence ID" value="KAK7066092.1"/>
    <property type="molecule type" value="Genomic_DNA"/>
</dbReference>
<keyword evidence="3" id="KW-0862">Zinc</keyword>
<gene>
    <name evidence="5" type="ORF">SK128_004694</name>
</gene>
<dbReference type="PANTHER" id="PTHR20956:SF12">
    <property type="entry name" value="FLYWCH-TYPE DOMAIN-CONTAINING PROTEIN"/>
    <property type="match status" value="1"/>
</dbReference>
<evidence type="ECO:0000256" key="2">
    <source>
        <dbReference type="ARBA" id="ARBA00022771"/>
    </source>
</evidence>
<sequence length="204" mass="23102">MDGREFSWVCPDCEEYHLEAVNSSPERVWASDFNVDTTIDDVQQLHENSIRVDTNIPEVLPEDSPITWTVVATGTKRMKPRLHDSRGYTYTVRGKTAMSTYWWCSIRQKDNRCPATVTEKDNSFKPGANPHNHPGDPGALLKTQVRVQVLEFCGSSTDTRAAPVIAEEALQTHKTATSQILHKLENDIRAGQRKRQFLRPPEPS</sequence>
<keyword evidence="1" id="KW-0479">Metal-binding</keyword>
<evidence type="ECO:0000259" key="4">
    <source>
        <dbReference type="Pfam" id="PF04500"/>
    </source>
</evidence>
<evidence type="ECO:0000313" key="6">
    <source>
        <dbReference type="Proteomes" id="UP001381693"/>
    </source>
</evidence>
<name>A0AAN8WJ98_HALRR</name>
<evidence type="ECO:0000256" key="1">
    <source>
        <dbReference type="ARBA" id="ARBA00022723"/>
    </source>
</evidence>
<reference evidence="5 6" key="1">
    <citation type="submission" date="2023-11" db="EMBL/GenBank/DDBJ databases">
        <title>Halocaridina rubra genome assembly.</title>
        <authorList>
            <person name="Smith C."/>
        </authorList>
    </citation>
    <scope>NUCLEOTIDE SEQUENCE [LARGE SCALE GENOMIC DNA]</scope>
    <source>
        <strain evidence="5">EP-1</strain>
        <tissue evidence="5">Whole</tissue>
    </source>
</reference>